<dbReference type="SUPFAM" id="SSF56235">
    <property type="entry name" value="N-terminal nucleophile aminohydrolases (Ntn hydrolases)"/>
    <property type="match status" value="1"/>
</dbReference>
<dbReference type="InterPro" id="IPR029055">
    <property type="entry name" value="Ntn_hydrolases_N"/>
</dbReference>
<dbReference type="Proteomes" id="UP001595665">
    <property type="component" value="Unassembled WGS sequence"/>
</dbReference>
<organism evidence="1 2">
    <name type="scientific">Massilia haematophila</name>
    <dbReference type="NCBI Taxonomy" id="457923"/>
    <lineage>
        <taxon>Bacteria</taxon>
        <taxon>Pseudomonadati</taxon>
        <taxon>Pseudomonadota</taxon>
        <taxon>Betaproteobacteria</taxon>
        <taxon>Burkholderiales</taxon>
        <taxon>Oxalobacteraceae</taxon>
        <taxon>Telluria group</taxon>
        <taxon>Massilia</taxon>
    </lineage>
</organism>
<dbReference type="PANTHER" id="PTHR10188:SF13">
    <property type="entry name" value="ISOASPARTYL PEPTIDASE_L-ASPARAGINASE 2-RELATED"/>
    <property type="match status" value="1"/>
</dbReference>
<evidence type="ECO:0000313" key="1">
    <source>
        <dbReference type="EMBL" id="MFC3457673.1"/>
    </source>
</evidence>
<dbReference type="Gene3D" id="3.60.20.30">
    <property type="entry name" value="(Glycosyl)asparaginase"/>
    <property type="match status" value="1"/>
</dbReference>
<dbReference type="RefSeq" id="WP_379734009.1">
    <property type="nucleotide sequence ID" value="NZ_JBHRVV010000001.1"/>
</dbReference>
<gene>
    <name evidence="1" type="ORF">ACFOPH_05360</name>
</gene>
<dbReference type="EMBL" id="JBHRVV010000001">
    <property type="protein sequence ID" value="MFC3457673.1"/>
    <property type="molecule type" value="Genomic_DNA"/>
</dbReference>
<dbReference type="CDD" id="cd04703">
    <property type="entry name" value="Asparaginase_2_like_1"/>
    <property type="match status" value="1"/>
</dbReference>
<name>A0ABV7PEQ8_9BURK</name>
<dbReference type="PANTHER" id="PTHR10188">
    <property type="entry name" value="L-ASPARAGINASE"/>
    <property type="match status" value="1"/>
</dbReference>
<evidence type="ECO:0000313" key="2">
    <source>
        <dbReference type="Proteomes" id="UP001595665"/>
    </source>
</evidence>
<protein>
    <submittedName>
        <fullName evidence="1">Isoaspartyl peptidase/L-asparaginase</fullName>
    </submittedName>
</protein>
<dbReference type="Pfam" id="PF01112">
    <property type="entry name" value="Asparaginase_2"/>
    <property type="match status" value="1"/>
</dbReference>
<comment type="caution">
    <text evidence="1">The sequence shown here is derived from an EMBL/GenBank/DDBJ whole genome shotgun (WGS) entry which is preliminary data.</text>
</comment>
<proteinExistence type="predicted"/>
<sequence>MQKNHKPQGFAIVTHGGAGEPLEFADGCANAARSGRARFLETGDPLDAAVAAVLVFEEDERFNAGTGSVLCLDGATIEMDASIMDTRGRLGAIAGVRDVRNPILLARAVADTPHVLLVGEGADRLARALGLEAARPVSDKQREKHAKLLKELAGSVPLMPGIDNRMFDRFWNYKTPLQLPKSAAHDTVGAVVRSPDGHFAVAGSTGGSAPSLLGRVGDTAIVGSGFYAGPLGAVAATGVGEHIVRHMLARTVYGYIEEGMPLQQALQRGIGLIDRGADTGLIAVTKTEAASCSNTHMPTGKIVQ</sequence>
<reference evidence="2" key="1">
    <citation type="journal article" date="2019" name="Int. J. Syst. Evol. Microbiol.">
        <title>The Global Catalogue of Microorganisms (GCM) 10K type strain sequencing project: providing services to taxonomists for standard genome sequencing and annotation.</title>
        <authorList>
            <consortium name="The Broad Institute Genomics Platform"/>
            <consortium name="The Broad Institute Genome Sequencing Center for Infectious Disease"/>
            <person name="Wu L."/>
            <person name="Ma J."/>
        </authorList>
    </citation>
    <scope>NUCLEOTIDE SEQUENCE [LARGE SCALE GENOMIC DNA]</scope>
    <source>
        <strain evidence="2">CCM 7480</strain>
    </source>
</reference>
<accession>A0ABV7PEQ8</accession>
<keyword evidence="2" id="KW-1185">Reference proteome</keyword>
<dbReference type="InterPro" id="IPR000246">
    <property type="entry name" value="Peptidase_T2"/>
</dbReference>